<evidence type="ECO:0000256" key="2">
    <source>
        <dbReference type="SAM" id="Coils"/>
    </source>
</evidence>
<gene>
    <name evidence="3" type="ORF">HINF_LOCUS33077</name>
</gene>
<dbReference type="InterPro" id="IPR003409">
    <property type="entry name" value="MORN"/>
</dbReference>
<comment type="caution">
    <text evidence="3">The sequence shown here is derived from an EMBL/GenBank/DDBJ whole genome shotgun (WGS) entry which is preliminary data.</text>
</comment>
<dbReference type="PANTHER" id="PTHR23084">
    <property type="entry name" value="PHOSPHATIDYLINOSITOL-4-PHOSPHATE 5-KINASE RELATED"/>
    <property type="match status" value="1"/>
</dbReference>
<dbReference type="PANTHER" id="PTHR23084:SF263">
    <property type="entry name" value="MORN REPEAT-CONTAINING PROTEIN 1"/>
    <property type="match status" value="1"/>
</dbReference>
<name>A0ABP1J4M9_9EUKA</name>
<keyword evidence="4" id="KW-1185">Reference proteome</keyword>
<evidence type="ECO:0000313" key="3">
    <source>
        <dbReference type="EMBL" id="CAL6030200.1"/>
    </source>
</evidence>
<dbReference type="Pfam" id="PF02493">
    <property type="entry name" value="MORN"/>
    <property type="match status" value="3"/>
</dbReference>
<dbReference type="EMBL" id="CAXDID020000114">
    <property type="protein sequence ID" value="CAL6030200.1"/>
    <property type="molecule type" value="Genomic_DNA"/>
</dbReference>
<proteinExistence type="predicted"/>
<dbReference type="SUPFAM" id="SSF82185">
    <property type="entry name" value="Histone H3 K4-specific methyltransferase SET7/9 N-terminal domain"/>
    <property type="match status" value="4"/>
</dbReference>
<evidence type="ECO:0000313" key="4">
    <source>
        <dbReference type="Proteomes" id="UP001642409"/>
    </source>
</evidence>
<organism evidence="3 4">
    <name type="scientific">Hexamita inflata</name>
    <dbReference type="NCBI Taxonomy" id="28002"/>
    <lineage>
        <taxon>Eukaryota</taxon>
        <taxon>Metamonada</taxon>
        <taxon>Diplomonadida</taxon>
        <taxon>Hexamitidae</taxon>
        <taxon>Hexamitinae</taxon>
        <taxon>Hexamita</taxon>
    </lineage>
</organism>
<keyword evidence="1" id="KW-0677">Repeat</keyword>
<dbReference type="Proteomes" id="UP001642409">
    <property type="component" value="Unassembled WGS sequence"/>
</dbReference>
<reference evidence="3 4" key="1">
    <citation type="submission" date="2024-07" db="EMBL/GenBank/DDBJ databases">
        <authorList>
            <person name="Akdeniz Z."/>
        </authorList>
    </citation>
    <scope>NUCLEOTIDE SEQUENCE [LARGE SCALE GENOMIC DNA]</scope>
</reference>
<protein>
    <submittedName>
        <fullName evidence="3">Putative</fullName>
    </submittedName>
</protein>
<feature type="coiled-coil region" evidence="2">
    <location>
        <begin position="775"/>
        <end position="823"/>
    </location>
</feature>
<accession>A0ABP1J4M9</accession>
<sequence>MQTLETKFYTFTGTVVKKKPTNGKVEFKPNGPGFNYFEGDITELREFYVTGNGTVKKTASDGSSYLVTGPIVDSMLSGQGVRTNADGTTMTGDFKNNLPNGQIRTQQQNNQYLVAIYENGRMIRIVEQYVNDTLYKFDDNTCKSGEVETKSIKYKGGLNEKFEFNGNGCWQNDTEKIECQFEAGKKQGNAKITTDKGITIVNYLDDKPVKYIEATCKDSKFQFTKDDGSEAKITSADYTYQGQVQNLQMHGKGCLISKGIQYDGNFINNIKEGDFDIKTPDGFQKVVYQNDKIVAYKQEKNKNGVFKYLSPDRSTGVFASAEVTYVGGFDSEQKYHGKGKLDIVATKQSMECDFINGQMNGTCVVKMPSGDYTIKQMENNKEVRIDQIFIASENKKITFFQNGLGKIECAEYEFEGEIQDNLMHGKGIQTIDKQQYAGIFQNNLKTGKFIISQPGTTNELIAFYENDTLVYKCSCKLPDREVVFTDKTGKVGTIQFKNSFYEGQINSENKAEGNGTMKFDTFKQEGSFKNEKLSGLGSVFYNNGDFVKGEFTEGAEKVIKEEKKGDLHYVYITNDKSQGTITGPDFKYTGQIQNGQPHGNGQKEVNNITYSGKFVNGHQMQKHKVTKSNQKGYRTIFFTETQEKTLEICEEHITMTRSEDQNIGKRVTAEYEYEGCLNEFGVPSGQGKLLLLTTGDLISGKFGKEGKEYKFEDLTMYVESKSASGKLDIPHLMSPTPVQQFQQPIQPQIPVIIPQQMQQIPPQTPIQQQMSQIPVQFEENKMEELQKQINYLQKQNEEIMDLLKTLVQDKMEQEEQINDLKNFIIEKLKK</sequence>
<dbReference type="SMART" id="SM00698">
    <property type="entry name" value="MORN"/>
    <property type="match status" value="4"/>
</dbReference>
<evidence type="ECO:0000256" key="1">
    <source>
        <dbReference type="ARBA" id="ARBA00022737"/>
    </source>
</evidence>
<keyword evidence="2" id="KW-0175">Coiled coil</keyword>